<dbReference type="InterPro" id="IPR001881">
    <property type="entry name" value="EGF-like_Ca-bd_dom"/>
</dbReference>
<dbReference type="InterPro" id="IPR038050">
    <property type="entry name" value="Neuro_actylchol_rec"/>
</dbReference>
<dbReference type="PROSITE" id="PS00010">
    <property type="entry name" value="ASX_HYDROXYL"/>
    <property type="match status" value="1"/>
</dbReference>
<feature type="transmembrane region" description="Helical" evidence="18">
    <location>
        <begin position="563"/>
        <end position="585"/>
    </location>
</feature>
<keyword evidence="5" id="KW-1003">Cell membrane</keyword>
<evidence type="ECO:0000256" key="2">
    <source>
        <dbReference type="ARBA" id="ARBA00004236"/>
    </source>
</evidence>
<evidence type="ECO:0000256" key="4">
    <source>
        <dbReference type="ARBA" id="ARBA00022448"/>
    </source>
</evidence>
<evidence type="ECO:0000259" key="20">
    <source>
        <dbReference type="SMART" id="SM00181"/>
    </source>
</evidence>
<dbReference type="FunFam" id="2.20.100.10:FF:000001">
    <property type="entry name" value="semaphorin-5A isoform X1"/>
    <property type="match status" value="1"/>
</dbReference>
<dbReference type="Proteomes" id="UP000838412">
    <property type="component" value="Chromosome 3"/>
</dbReference>
<keyword evidence="9" id="KW-0732">Signal</keyword>
<dbReference type="SMART" id="SM00179">
    <property type="entry name" value="EGF_CA"/>
    <property type="match status" value="2"/>
</dbReference>
<dbReference type="Gene3D" id="2.10.25.10">
    <property type="entry name" value="Laminin"/>
    <property type="match status" value="2"/>
</dbReference>
<protein>
    <submittedName>
        <fullName evidence="21">GLRA4 protein</fullName>
    </submittedName>
</protein>
<keyword evidence="12" id="KW-0406">Ion transport</keyword>
<feature type="domain" description="EGF-like calcium-binding" evidence="19">
    <location>
        <begin position="110"/>
        <end position="150"/>
    </location>
</feature>
<dbReference type="InterPro" id="IPR036383">
    <property type="entry name" value="TSP1_rpt_sf"/>
</dbReference>
<keyword evidence="17" id="KW-0407">Ion channel</keyword>
<dbReference type="Gene3D" id="1.20.58.390">
    <property type="entry name" value="Neurotransmitter-gated ion-channel transmembrane domain"/>
    <property type="match status" value="1"/>
</dbReference>
<evidence type="ECO:0000256" key="14">
    <source>
        <dbReference type="ARBA" id="ARBA00023157"/>
    </source>
</evidence>
<reference evidence="21" key="1">
    <citation type="submission" date="2022-01" db="EMBL/GenBank/DDBJ databases">
        <authorList>
            <person name="Braso-Vives M."/>
        </authorList>
    </citation>
    <scope>NUCLEOTIDE SEQUENCE</scope>
</reference>
<keyword evidence="15" id="KW-0675">Receptor</keyword>
<dbReference type="SMART" id="SM00181">
    <property type="entry name" value="EGF"/>
    <property type="match status" value="2"/>
</dbReference>
<evidence type="ECO:0000256" key="8">
    <source>
        <dbReference type="ARBA" id="ARBA00022692"/>
    </source>
</evidence>
<dbReference type="InterPro" id="IPR018000">
    <property type="entry name" value="Neurotransmitter_ion_chnl_CS"/>
</dbReference>
<organism evidence="21 22">
    <name type="scientific">Branchiostoma lanceolatum</name>
    <name type="common">Common lancelet</name>
    <name type="synonym">Amphioxus lanceolatum</name>
    <dbReference type="NCBI Taxonomy" id="7740"/>
    <lineage>
        <taxon>Eukaryota</taxon>
        <taxon>Metazoa</taxon>
        <taxon>Chordata</taxon>
        <taxon>Cephalochordata</taxon>
        <taxon>Leptocardii</taxon>
        <taxon>Amphioxiformes</taxon>
        <taxon>Branchiostomatidae</taxon>
        <taxon>Branchiostoma</taxon>
    </lineage>
</organism>
<dbReference type="Gene3D" id="2.20.100.10">
    <property type="entry name" value="Thrombospondin type-1 (TSP1) repeat"/>
    <property type="match status" value="1"/>
</dbReference>
<accession>A0A8J9ZN18</accession>
<keyword evidence="16" id="KW-0325">Glycoprotein</keyword>
<dbReference type="Pfam" id="PF00090">
    <property type="entry name" value="TSP_1"/>
    <property type="match status" value="1"/>
</dbReference>
<keyword evidence="8 18" id="KW-0812">Transmembrane</keyword>
<dbReference type="GO" id="GO:0005230">
    <property type="term" value="F:extracellular ligand-gated monoatomic ion channel activity"/>
    <property type="evidence" value="ECO:0007669"/>
    <property type="project" value="InterPro"/>
</dbReference>
<evidence type="ECO:0000256" key="11">
    <source>
        <dbReference type="ARBA" id="ARBA00022989"/>
    </source>
</evidence>
<dbReference type="InterPro" id="IPR006201">
    <property type="entry name" value="Neur_channel"/>
</dbReference>
<feature type="domain" description="EGF-like calcium-binding" evidence="19">
    <location>
        <begin position="67"/>
        <end position="109"/>
    </location>
</feature>
<evidence type="ECO:0000256" key="18">
    <source>
        <dbReference type="SAM" id="Phobius"/>
    </source>
</evidence>
<keyword evidence="4" id="KW-0813">Transport</keyword>
<evidence type="ECO:0000259" key="19">
    <source>
        <dbReference type="SMART" id="SM00179"/>
    </source>
</evidence>
<evidence type="ECO:0000256" key="13">
    <source>
        <dbReference type="ARBA" id="ARBA00023136"/>
    </source>
</evidence>
<evidence type="ECO:0000256" key="10">
    <source>
        <dbReference type="ARBA" id="ARBA00022737"/>
    </source>
</evidence>
<dbReference type="OrthoDB" id="5855429at2759"/>
<dbReference type="SUPFAM" id="SSF63712">
    <property type="entry name" value="Nicotinic receptor ligand binding domain-like"/>
    <property type="match status" value="1"/>
</dbReference>
<dbReference type="GO" id="GO:0006897">
    <property type="term" value="P:endocytosis"/>
    <property type="evidence" value="ECO:0007669"/>
    <property type="project" value="UniProtKB-KW"/>
</dbReference>
<keyword evidence="6" id="KW-0245">EGF-like domain</keyword>
<evidence type="ECO:0000256" key="17">
    <source>
        <dbReference type="ARBA" id="ARBA00023303"/>
    </source>
</evidence>
<keyword evidence="11 18" id="KW-1133">Transmembrane helix</keyword>
<dbReference type="PANTHER" id="PTHR18945">
    <property type="entry name" value="NEUROTRANSMITTER GATED ION CHANNEL"/>
    <property type="match status" value="1"/>
</dbReference>
<evidence type="ECO:0000256" key="15">
    <source>
        <dbReference type="ARBA" id="ARBA00023170"/>
    </source>
</evidence>
<feature type="domain" description="EGF-like" evidence="20">
    <location>
        <begin position="69"/>
        <end position="109"/>
    </location>
</feature>
<evidence type="ECO:0000256" key="5">
    <source>
        <dbReference type="ARBA" id="ARBA00022475"/>
    </source>
</evidence>
<dbReference type="AlphaFoldDB" id="A0A8J9ZN18"/>
<dbReference type="InterPro" id="IPR036719">
    <property type="entry name" value="Neuro-gated_channel_TM_sf"/>
</dbReference>
<evidence type="ECO:0000256" key="1">
    <source>
        <dbReference type="ARBA" id="ARBA00004141"/>
    </source>
</evidence>
<evidence type="ECO:0000256" key="6">
    <source>
        <dbReference type="ARBA" id="ARBA00022536"/>
    </source>
</evidence>
<feature type="transmembrane region" description="Helical" evidence="18">
    <location>
        <begin position="844"/>
        <end position="867"/>
    </location>
</feature>
<dbReference type="Pfam" id="PF12662">
    <property type="entry name" value="cEGF"/>
    <property type="match status" value="1"/>
</dbReference>
<dbReference type="CDD" id="cd00054">
    <property type="entry name" value="EGF_CA"/>
    <property type="match status" value="2"/>
</dbReference>
<dbReference type="Gene3D" id="2.70.170.10">
    <property type="entry name" value="Neurotransmitter-gated ion-channel ligand-binding domain"/>
    <property type="match status" value="1"/>
</dbReference>
<sequence>MWPYTDEECLMECINRNMNASAGRYLSVEYWPGQRKCTLSLASKVQNPETFGRTTTGDDVIYYQLIIDECDATIDLDECSHGCADLDDGYSCTCPSGWELSLADNRTCMDVDECATNNGQCSDTCENSQGYHNCTCPPKRELFTDGLNCQIHGGWSDWGPWSGCSADCGIGRQTGQRSCSSPAPQYGGRDCRRHGTRSKLCYEDSGCTGPNHKTIIDGLLDPGESDDVTISTIAWGESESLKSGETVVPGYDASNRPNEKEETLHIVTSVYIRQISRLDEEHANMSLTVEYTLSWYDPRLQGIATTWVPVPRAVIWLPPLMFGKSVRRAAPVQDDTPAWVNTDGLTVYRMMWKLHVSCPVLLAKYPFDTQTCSIKLHAYNGLRLNPMASDDVRYAAIKTDATGVVSQFELTGVDIQASFENYQLNSTDCVFFLQKCEYSLDGCLFRRFPDCRLSDECQQCSKTIGHCEFEPNGCLQDQASTDGYTTLEVRLRMRRRLSSHAFRLFLPSAVVVTASYLQLWLPLQTSVVSGRVSLGITGFLTIIVHGSGVGSVSWVNEVRAIDVWFSGCLTVVILMFLETVIVYFIRSRLEEKLRKKIAKREENPPFRIPRPGFSYKPYHNVLEALGKPERSNERTPIDQSVLRAPIHIPRAKLKNPPKIMWYRLPDKRWIVIPRPFEGELSNALLMTSNKARWQEWSDGQFRIVPTDEPVNPRCRTPRPKVRVRTPSVVWERKMNGRWRVIPFPGEDQIHVGWEYISTPEESGWDSVYFTKEELKMIVVPSISVGRPQPAKPNILRGYSYPGEPIVYVPRDTRMNPYPEPFGPEAEEDALEEKRIQRVTARVDTVARIVFPIMFAIFCVSFLLYYHWELFN</sequence>
<evidence type="ECO:0000256" key="3">
    <source>
        <dbReference type="ARBA" id="ARBA00004479"/>
    </source>
</evidence>
<dbReference type="InterPro" id="IPR026823">
    <property type="entry name" value="cEGF"/>
</dbReference>
<evidence type="ECO:0000313" key="21">
    <source>
        <dbReference type="EMBL" id="CAH1257247.1"/>
    </source>
</evidence>
<dbReference type="SUPFAM" id="SSF82895">
    <property type="entry name" value="TSP-1 type 1 repeat"/>
    <property type="match status" value="1"/>
</dbReference>
<comment type="subcellular location">
    <subcellularLocation>
        <location evidence="2">Cell membrane</location>
    </subcellularLocation>
    <subcellularLocation>
        <location evidence="1">Membrane</location>
        <topology evidence="1">Multi-pass membrane protein</topology>
    </subcellularLocation>
    <subcellularLocation>
        <location evidence="3">Membrane</location>
        <topology evidence="3">Single-pass type I membrane protein</topology>
    </subcellularLocation>
</comment>
<dbReference type="InterPro" id="IPR000742">
    <property type="entry name" value="EGF"/>
</dbReference>
<evidence type="ECO:0000256" key="7">
    <source>
        <dbReference type="ARBA" id="ARBA00022583"/>
    </source>
</evidence>
<dbReference type="PRINTS" id="PR00253">
    <property type="entry name" value="GABAARECEPTR"/>
</dbReference>
<dbReference type="FunFam" id="2.10.25.10:FF:000009">
    <property type="entry name" value="Low-density lipoprotein receptor isoform 1"/>
    <property type="match status" value="1"/>
</dbReference>
<dbReference type="InterPro" id="IPR006028">
    <property type="entry name" value="GABAA/Glycine_rcpt"/>
</dbReference>
<keyword evidence="7" id="KW-0254">Endocytosis</keyword>
<dbReference type="GO" id="GO:0004888">
    <property type="term" value="F:transmembrane signaling receptor activity"/>
    <property type="evidence" value="ECO:0007669"/>
    <property type="project" value="InterPro"/>
</dbReference>
<dbReference type="InterPro" id="IPR000884">
    <property type="entry name" value="TSP1_rpt"/>
</dbReference>
<dbReference type="SMART" id="SM00209">
    <property type="entry name" value="TSP1"/>
    <property type="match status" value="1"/>
</dbReference>
<dbReference type="GO" id="GO:0005886">
    <property type="term" value="C:plasma membrane"/>
    <property type="evidence" value="ECO:0007669"/>
    <property type="project" value="UniProtKB-SubCell"/>
</dbReference>
<dbReference type="PROSITE" id="PS50092">
    <property type="entry name" value="TSP1"/>
    <property type="match status" value="1"/>
</dbReference>
<dbReference type="SUPFAM" id="SSF90112">
    <property type="entry name" value="Neurotransmitter-gated ion-channel transmembrane pore"/>
    <property type="match status" value="1"/>
</dbReference>
<keyword evidence="22" id="KW-1185">Reference proteome</keyword>
<dbReference type="SUPFAM" id="SSF57196">
    <property type="entry name" value="EGF/Laminin"/>
    <property type="match status" value="2"/>
</dbReference>
<dbReference type="PROSITE" id="PS00236">
    <property type="entry name" value="NEUROTR_ION_CHANNEL"/>
    <property type="match status" value="1"/>
</dbReference>
<name>A0A8J9ZN18_BRALA</name>
<dbReference type="InterPro" id="IPR006202">
    <property type="entry name" value="Neur_chan_lig-bd"/>
</dbReference>
<dbReference type="InterPro" id="IPR036734">
    <property type="entry name" value="Neur_chan_lig-bd_sf"/>
</dbReference>
<proteinExistence type="predicted"/>
<feature type="transmembrane region" description="Helical" evidence="18">
    <location>
        <begin position="501"/>
        <end position="521"/>
    </location>
</feature>
<dbReference type="InterPro" id="IPR000152">
    <property type="entry name" value="EGF-type_Asp/Asn_hydroxyl_site"/>
</dbReference>
<feature type="domain" description="EGF-like" evidence="20">
    <location>
        <begin position="113"/>
        <end position="150"/>
    </location>
</feature>
<evidence type="ECO:0000313" key="22">
    <source>
        <dbReference type="Proteomes" id="UP000838412"/>
    </source>
</evidence>
<keyword evidence="10" id="KW-0677">Repeat</keyword>
<keyword evidence="14" id="KW-1015">Disulfide bond</keyword>
<keyword evidence="13 18" id="KW-0472">Membrane</keyword>
<evidence type="ECO:0000256" key="12">
    <source>
        <dbReference type="ARBA" id="ARBA00023065"/>
    </source>
</evidence>
<gene>
    <name evidence="21" type="primary">GLRA4</name>
    <name evidence="21" type="ORF">BLAG_LOCUS15241</name>
</gene>
<evidence type="ECO:0000256" key="9">
    <source>
        <dbReference type="ARBA" id="ARBA00022729"/>
    </source>
</evidence>
<dbReference type="EMBL" id="OV696688">
    <property type="protein sequence ID" value="CAH1257247.1"/>
    <property type="molecule type" value="Genomic_DNA"/>
</dbReference>
<evidence type="ECO:0000256" key="16">
    <source>
        <dbReference type="ARBA" id="ARBA00023180"/>
    </source>
</evidence>
<dbReference type="GO" id="GO:0005509">
    <property type="term" value="F:calcium ion binding"/>
    <property type="evidence" value="ECO:0007669"/>
    <property type="project" value="InterPro"/>
</dbReference>
<dbReference type="Pfam" id="PF02931">
    <property type="entry name" value="Neur_chan_LBD"/>
    <property type="match status" value="1"/>
</dbReference>